<keyword evidence="2" id="KW-1185">Reference proteome</keyword>
<reference evidence="1 2" key="1">
    <citation type="submission" date="2018-09" db="EMBL/GenBank/DDBJ databases">
        <title>A high-quality reference genome of wild soybean provides a powerful tool to mine soybean genomes.</title>
        <authorList>
            <person name="Xie M."/>
            <person name="Chung C.Y.L."/>
            <person name="Li M.-W."/>
            <person name="Wong F.-L."/>
            <person name="Chan T.-F."/>
            <person name="Lam H.-M."/>
        </authorList>
    </citation>
    <scope>NUCLEOTIDE SEQUENCE [LARGE SCALE GENOMIC DNA]</scope>
    <source>
        <strain evidence="2">cv. W05</strain>
        <tissue evidence="1">Hypocotyl of etiolated seedlings</tissue>
    </source>
</reference>
<evidence type="ECO:0000313" key="1">
    <source>
        <dbReference type="EMBL" id="RZC29306.1"/>
    </source>
</evidence>
<gene>
    <name evidence="1" type="ORF">D0Y65_001037</name>
</gene>
<name>A0A445M196_GLYSO</name>
<sequence length="391" mass="44220">MKERIESLFSIEFLRWIIRIRLRLKCSSPYGGSIASNDDSWWPLVVVNGGGGVSRISLSELVSLSENLLLALSATFRVERKSLSAKQDVKNCYFLNHNGQNRKALVVNLQYKFEDDPMVNEYGIMVLPEQGRSLPPSLPKRAQLAQASQVASSKSNRLLEEESGRPKWAWINSLTQYSTFYWLTINLESLNTFSTWTSMSAAISRPARYASYFVWFFVNGNAIVNACSSTTPCADSSKIHAPHRVPLDDPSRNRAQGNSSSFFSSLGVTSDYHVIYIEVQVSTYLIFKEFVHHPLENLPCVSTWIHHDVQFARDFPLLSLVFYVGNSDSVLWSDLFFDVNQDFLIFLAAHRKGLIISRNSSKVFGNIFEMDTKKEDPSLTPSLVDISDSQL</sequence>
<proteinExistence type="predicted"/>
<dbReference type="EMBL" id="QZWG01000001">
    <property type="protein sequence ID" value="RZC29306.1"/>
    <property type="molecule type" value="Genomic_DNA"/>
</dbReference>
<dbReference type="AlphaFoldDB" id="A0A445M196"/>
<accession>A0A445M196</accession>
<dbReference type="Proteomes" id="UP000289340">
    <property type="component" value="Chromosome 1"/>
</dbReference>
<evidence type="ECO:0000313" key="2">
    <source>
        <dbReference type="Proteomes" id="UP000289340"/>
    </source>
</evidence>
<protein>
    <submittedName>
        <fullName evidence="1">Uncharacterized protein</fullName>
    </submittedName>
</protein>
<comment type="caution">
    <text evidence="1">The sequence shown here is derived from an EMBL/GenBank/DDBJ whole genome shotgun (WGS) entry which is preliminary data.</text>
</comment>
<organism evidence="1 2">
    <name type="scientific">Glycine soja</name>
    <name type="common">Wild soybean</name>
    <dbReference type="NCBI Taxonomy" id="3848"/>
    <lineage>
        <taxon>Eukaryota</taxon>
        <taxon>Viridiplantae</taxon>
        <taxon>Streptophyta</taxon>
        <taxon>Embryophyta</taxon>
        <taxon>Tracheophyta</taxon>
        <taxon>Spermatophyta</taxon>
        <taxon>Magnoliopsida</taxon>
        <taxon>eudicotyledons</taxon>
        <taxon>Gunneridae</taxon>
        <taxon>Pentapetalae</taxon>
        <taxon>rosids</taxon>
        <taxon>fabids</taxon>
        <taxon>Fabales</taxon>
        <taxon>Fabaceae</taxon>
        <taxon>Papilionoideae</taxon>
        <taxon>50 kb inversion clade</taxon>
        <taxon>NPAAA clade</taxon>
        <taxon>indigoferoid/millettioid clade</taxon>
        <taxon>Phaseoleae</taxon>
        <taxon>Glycine</taxon>
        <taxon>Glycine subgen. Soja</taxon>
    </lineage>
</organism>